<evidence type="ECO:0000313" key="1">
    <source>
        <dbReference type="Proteomes" id="UP000887565"/>
    </source>
</evidence>
<organism evidence="1 2">
    <name type="scientific">Romanomermis culicivorax</name>
    <name type="common">Nematode worm</name>
    <dbReference type="NCBI Taxonomy" id="13658"/>
    <lineage>
        <taxon>Eukaryota</taxon>
        <taxon>Metazoa</taxon>
        <taxon>Ecdysozoa</taxon>
        <taxon>Nematoda</taxon>
        <taxon>Enoplea</taxon>
        <taxon>Dorylaimia</taxon>
        <taxon>Mermithida</taxon>
        <taxon>Mermithoidea</taxon>
        <taxon>Mermithidae</taxon>
        <taxon>Romanomermis</taxon>
    </lineage>
</organism>
<name>A0A915ICC1_ROMCU</name>
<dbReference type="WBParaSite" id="nRc.2.0.1.t11423-RA">
    <property type="protein sequence ID" value="nRc.2.0.1.t11423-RA"/>
    <property type="gene ID" value="nRc.2.0.1.g11423"/>
</dbReference>
<evidence type="ECO:0000313" key="2">
    <source>
        <dbReference type="WBParaSite" id="nRc.2.0.1.t11423-RA"/>
    </source>
</evidence>
<sequence length="71" mass="7904">MNGFPGNSKEFQQILMMTPSLTTKHLISLKTCRPTNLIKTGYCRYSSNFGSVMRSHAIRSLKAEHNAAAES</sequence>
<dbReference type="AlphaFoldDB" id="A0A915ICC1"/>
<reference evidence="2" key="1">
    <citation type="submission" date="2022-11" db="UniProtKB">
        <authorList>
            <consortium name="WormBaseParasite"/>
        </authorList>
    </citation>
    <scope>IDENTIFICATION</scope>
</reference>
<keyword evidence="1" id="KW-1185">Reference proteome</keyword>
<accession>A0A915ICC1</accession>
<protein>
    <submittedName>
        <fullName evidence="2">Uncharacterized protein</fullName>
    </submittedName>
</protein>
<dbReference type="Proteomes" id="UP000887565">
    <property type="component" value="Unplaced"/>
</dbReference>
<proteinExistence type="predicted"/>